<organism evidence="2 3">
    <name type="scientific">Takifugu flavidus</name>
    <name type="common">sansaifugu</name>
    <dbReference type="NCBI Taxonomy" id="433684"/>
    <lineage>
        <taxon>Eukaryota</taxon>
        <taxon>Metazoa</taxon>
        <taxon>Chordata</taxon>
        <taxon>Craniata</taxon>
        <taxon>Vertebrata</taxon>
        <taxon>Euteleostomi</taxon>
        <taxon>Actinopterygii</taxon>
        <taxon>Neopterygii</taxon>
        <taxon>Teleostei</taxon>
        <taxon>Neoteleostei</taxon>
        <taxon>Acanthomorphata</taxon>
        <taxon>Eupercaria</taxon>
        <taxon>Tetraodontiformes</taxon>
        <taxon>Tetradontoidea</taxon>
        <taxon>Tetraodontidae</taxon>
        <taxon>Takifugu</taxon>
    </lineage>
</organism>
<feature type="region of interest" description="Disordered" evidence="1">
    <location>
        <begin position="103"/>
        <end position="129"/>
    </location>
</feature>
<reference evidence="2 3" key="1">
    <citation type="submission" date="2019-04" db="EMBL/GenBank/DDBJ databases">
        <title>Chromosome genome assembly for Takifugu flavidus.</title>
        <authorList>
            <person name="Xiao S."/>
        </authorList>
    </citation>
    <scope>NUCLEOTIDE SEQUENCE [LARGE SCALE GENOMIC DNA]</scope>
    <source>
        <strain evidence="2">HTHZ2018</strain>
        <tissue evidence="2">Muscle</tissue>
    </source>
</reference>
<feature type="compositionally biased region" description="Basic and acidic residues" evidence="1">
    <location>
        <begin position="47"/>
        <end position="60"/>
    </location>
</feature>
<evidence type="ECO:0000313" key="3">
    <source>
        <dbReference type="Proteomes" id="UP000324091"/>
    </source>
</evidence>
<gene>
    <name evidence="2" type="ORF">D4764_06G0009260</name>
</gene>
<accession>A0A5C6MWE6</accession>
<dbReference type="Proteomes" id="UP000324091">
    <property type="component" value="Chromosome 6"/>
</dbReference>
<name>A0A5C6MWE6_9TELE</name>
<evidence type="ECO:0000313" key="2">
    <source>
        <dbReference type="EMBL" id="TWW59396.1"/>
    </source>
</evidence>
<comment type="caution">
    <text evidence="2">The sequence shown here is derived from an EMBL/GenBank/DDBJ whole genome shotgun (WGS) entry which is preliminary data.</text>
</comment>
<sequence>MGAAEQQCEGKELSPAGTRSHLISLYDRRRRAERSSCADQENVAVASKEREGGRERERETAASLEIGSSSSPKQCRRKSPFPHPCNLREAIRQLGTLFHCGKRERKSNSIGSSAQRAASKRIGDIRHPRFGAQRIEEGGKAIGQADNG</sequence>
<proteinExistence type="predicted"/>
<dbReference type="AlphaFoldDB" id="A0A5C6MWE6"/>
<keyword evidence="3" id="KW-1185">Reference proteome</keyword>
<protein>
    <submittedName>
        <fullName evidence="2">Uncharacterized protein</fullName>
    </submittedName>
</protein>
<feature type="region of interest" description="Disordered" evidence="1">
    <location>
        <begin position="36"/>
        <end position="81"/>
    </location>
</feature>
<evidence type="ECO:0000256" key="1">
    <source>
        <dbReference type="SAM" id="MobiDB-lite"/>
    </source>
</evidence>
<dbReference type="EMBL" id="RHFK02000019">
    <property type="protein sequence ID" value="TWW59396.1"/>
    <property type="molecule type" value="Genomic_DNA"/>
</dbReference>